<name>A0AAV7XSE9_9NEOP</name>
<organism evidence="1 2">
    <name type="scientific">Megalurothrips usitatus</name>
    <name type="common">bean blossom thrips</name>
    <dbReference type="NCBI Taxonomy" id="439358"/>
    <lineage>
        <taxon>Eukaryota</taxon>
        <taxon>Metazoa</taxon>
        <taxon>Ecdysozoa</taxon>
        <taxon>Arthropoda</taxon>
        <taxon>Hexapoda</taxon>
        <taxon>Insecta</taxon>
        <taxon>Pterygota</taxon>
        <taxon>Neoptera</taxon>
        <taxon>Paraneoptera</taxon>
        <taxon>Thysanoptera</taxon>
        <taxon>Terebrantia</taxon>
        <taxon>Thripoidea</taxon>
        <taxon>Thripidae</taxon>
        <taxon>Megalurothrips</taxon>
    </lineage>
</organism>
<proteinExistence type="predicted"/>
<reference evidence="1" key="1">
    <citation type="submission" date="2022-12" db="EMBL/GenBank/DDBJ databases">
        <title>Chromosome-level genome assembly of the bean flower thrips Megalurothrips usitatus.</title>
        <authorList>
            <person name="Ma L."/>
            <person name="Liu Q."/>
            <person name="Li H."/>
            <person name="Cai W."/>
        </authorList>
    </citation>
    <scope>NUCLEOTIDE SEQUENCE</scope>
    <source>
        <strain evidence="1">Cailab_2022a</strain>
    </source>
</reference>
<evidence type="ECO:0000313" key="2">
    <source>
        <dbReference type="Proteomes" id="UP001075354"/>
    </source>
</evidence>
<sequence>MCVCVCVCVFPVVDWEEETPGDVLPVPVLVPARPQQPQHSRAAPEVVALVGGCTVSPAEHRKFEDFKRGGHVRKWYVAPTSVAKAGH</sequence>
<comment type="caution">
    <text evidence="1">The sequence shown here is derived from an EMBL/GenBank/DDBJ whole genome shotgun (WGS) entry which is preliminary data.</text>
</comment>
<accession>A0AAV7XSE9</accession>
<keyword evidence="2" id="KW-1185">Reference proteome</keyword>
<evidence type="ECO:0008006" key="3">
    <source>
        <dbReference type="Google" id="ProtNLM"/>
    </source>
</evidence>
<dbReference type="Proteomes" id="UP001075354">
    <property type="component" value="Chromosome 4"/>
</dbReference>
<gene>
    <name evidence="1" type="ORF">ONE63_006760</name>
</gene>
<dbReference type="AlphaFoldDB" id="A0AAV7XSE9"/>
<evidence type="ECO:0000313" key="1">
    <source>
        <dbReference type="EMBL" id="KAJ1528340.1"/>
    </source>
</evidence>
<dbReference type="EMBL" id="JAPTSV010000004">
    <property type="protein sequence ID" value="KAJ1528340.1"/>
    <property type="molecule type" value="Genomic_DNA"/>
</dbReference>
<protein>
    <recommendedName>
        <fullName evidence="3">Secreted protein</fullName>
    </recommendedName>
</protein>